<dbReference type="InterPro" id="IPR036249">
    <property type="entry name" value="Thioredoxin-like_sf"/>
</dbReference>
<dbReference type="Gene3D" id="3.40.30.10">
    <property type="entry name" value="Glutaredoxin"/>
    <property type="match status" value="1"/>
</dbReference>
<dbReference type="SUPFAM" id="SSF52833">
    <property type="entry name" value="Thioredoxin-like"/>
    <property type="match status" value="1"/>
</dbReference>
<proteinExistence type="inferred from homology"/>
<comment type="similarity">
    <text evidence="1">Belongs to the protein disulfide isomerase family.</text>
</comment>
<sequence>MKETCQLAKQVDNEQLNLEGADIESMDATKLSRFIHINSLRFVTEYNAMTVLGLFNTMIEIHLLLMMNKASPEYEENLHRYQTAAKLFQGKILFVLVDSSLKENGKVVSYFKLKETQLPALAIYRTLDDKWDTLSIAEVTVEQVQDFCEGFLKGKVLKENNKLEEKTPKEEL</sequence>
<protein>
    <submittedName>
        <fullName evidence="3">Endoplasmic reticulum resident protein 27</fullName>
    </submittedName>
</protein>
<name>A0A8C0WEJ8_CASCN</name>
<dbReference type="OrthoDB" id="8667660at2759"/>
<dbReference type="PANTHER" id="PTHR18929:SF193">
    <property type="entry name" value="ENDOPLASMIC RETICULUM RESIDENT PROTEIN 27"/>
    <property type="match status" value="1"/>
</dbReference>
<reference evidence="3" key="2">
    <citation type="submission" date="2025-04" db="UniProtKB">
        <authorList>
            <consortium name="RefSeq"/>
        </authorList>
    </citation>
    <scope>IDENTIFICATION</scope>
    <source>
        <tissue evidence="3">Leukocyte</tissue>
    </source>
</reference>
<dbReference type="KEGG" id="ccan:109689028"/>
<reference evidence="2" key="1">
    <citation type="submission" date="2023-09" db="UniProtKB">
        <authorList>
            <consortium name="Ensembl"/>
        </authorList>
    </citation>
    <scope>IDENTIFICATION</scope>
</reference>
<evidence type="ECO:0000256" key="1">
    <source>
        <dbReference type="ARBA" id="ARBA00006347"/>
    </source>
</evidence>
<dbReference type="GO" id="GO:0034976">
    <property type="term" value="P:response to endoplasmic reticulum stress"/>
    <property type="evidence" value="ECO:0007669"/>
    <property type="project" value="TreeGrafter"/>
</dbReference>
<dbReference type="Ensembl" id="ENSCCNT00000009072.1">
    <property type="protein sequence ID" value="ENSCCNP00000006850.1"/>
    <property type="gene ID" value="ENSCCNG00000007319.1"/>
</dbReference>
<gene>
    <name evidence="2 3" type="primary">Erp27</name>
</gene>
<dbReference type="GO" id="GO:0006457">
    <property type="term" value="P:protein folding"/>
    <property type="evidence" value="ECO:0007669"/>
    <property type="project" value="TreeGrafter"/>
</dbReference>
<dbReference type="GO" id="GO:0005783">
    <property type="term" value="C:endoplasmic reticulum"/>
    <property type="evidence" value="ECO:0007669"/>
    <property type="project" value="TreeGrafter"/>
</dbReference>
<dbReference type="RefSeq" id="XP_020023277.1">
    <property type="nucleotide sequence ID" value="XM_020167688.1"/>
</dbReference>
<dbReference type="CTD" id="121506"/>
<dbReference type="Pfam" id="PF13848">
    <property type="entry name" value="Thioredoxin_6"/>
    <property type="match status" value="1"/>
</dbReference>
<dbReference type="FunFam" id="3.40.30.10:FF:000232">
    <property type="entry name" value="Endoplasmic reticulum resident protein 27"/>
    <property type="match status" value="1"/>
</dbReference>
<dbReference type="PANTHER" id="PTHR18929">
    <property type="entry name" value="PROTEIN DISULFIDE ISOMERASE"/>
    <property type="match status" value="1"/>
</dbReference>
<evidence type="ECO:0000313" key="3">
    <source>
        <dbReference type="RefSeq" id="XP_020023277.1"/>
    </source>
</evidence>
<accession>A0A8C0WEJ8</accession>
<dbReference type="CDD" id="cd02982">
    <property type="entry name" value="PDI_b'_family"/>
    <property type="match status" value="1"/>
</dbReference>
<organism evidence="2">
    <name type="scientific">Castor canadensis</name>
    <name type="common">American beaver</name>
    <dbReference type="NCBI Taxonomy" id="51338"/>
    <lineage>
        <taxon>Eukaryota</taxon>
        <taxon>Metazoa</taxon>
        <taxon>Chordata</taxon>
        <taxon>Craniata</taxon>
        <taxon>Vertebrata</taxon>
        <taxon>Euteleostomi</taxon>
        <taxon>Mammalia</taxon>
        <taxon>Eutheria</taxon>
        <taxon>Euarchontoglires</taxon>
        <taxon>Glires</taxon>
        <taxon>Rodentia</taxon>
        <taxon>Castorimorpha</taxon>
        <taxon>Castoridae</taxon>
        <taxon>Castor</taxon>
    </lineage>
</organism>
<evidence type="ECO:0000313" key="2">
    <source>
        <dbReference type="Ensembl" id="ENSCCNP00000006850.1"/>
    </source>
</evidence>
<dbReference type="AlphaFoldDB" id="A0A8C0WEJ8"/>